<reference evidence="2 3" key="1">
    <citation type="submission" date="2022-06" db="EMBL/GenBank/DDBJ databases">
        <authorList>
            <person name="Jeon C.O."/>
        </authorList>
    </citation>
    <scope>NUCLEOTIDE SEQUENCE [LARGE SCALE GENOMIC DNA]</scope>
    <source>
        <strain evidence="2 3">KCTC 13943</strain>
    </source>
</reference>
<name>A0ABT0WGA8_9BACI</name>
<feature type="compositionally biased region" description="Low complexity" evidence="1">
    <location>
        <begin position="100"/>
        <end position="143"/>
    </location>
</feature>
<dbReference type="Proteomes" id="UP001523262">
    <property type="component" value="Unassembled WGS sequence"/>
</dbReference>
<dbReference type="EMBL" id="JAMQCR010000002">
    <property type="protein sequence ID" value="MCM2535258.1"/>
    <property type="molecule type" value="Genomic_DNA"/>
</dbReference>
<accession>A0ABT0WGA8</accession>
<proteinExistence type="predicted"/>
<organism evidence="2 3">
    <name type="scientific">Neobacillus pocheonensis</name>
    <dbReference type="NCBI Taxonomy" id="363869"/>
    <lineage>
        <taxon>Bacteria</taxon>
        <taxon>Bacillati</taxon>
        <taxon>Bacillota</taxon>
        <taxon>Bacilli</taxon>
        <taxon>Bacillales</taxon>
        <taxon>Bacillaceae</taxon>
        <taxon>Neobacillus</taxon>
    </lineage>
</organism>
<evidence type="ECO:0000313" key="2">
    <source>
        <dbReference type="EMBL" id="MCM2535258.1"/>
    </source>
</evidence>
<gene>
    <name evidence="2" type="ORF">NDK43_26495</name>
</gene>
<protein>
    <submittedName>
        <fullName evidence="2">Uncharacterized protein</fullName>
    </submittedName>
</protein>
<keyword evidence="3" id="KW-1185">Reference proteome</keyword>
<comment type="caution">
    <text evidence="2">The sequence shown here is derived from an EMBL/GenBank/DDBJ whole genome shotgun (WGS) entry which is preliminary data.</text>
</comment>
<sequence>MNKVWKYSIAGILCAGGLYTGILNHVEQQVTIANQEKTAYLKKIQVRNDLIKELNGSNQKLYQLELTYNQITNETNQKNTQIATLKSDISQIQNQIKTISSSNQNNHSSASAPVYSSGSSSSNRTSSPASKTTTQPQPSIVVSPTPPPVQSTTKASGR</sequence>
<evidence type="ECO:0000256" key="1">
    <source>
        <dbReference type="SAM" id="MobiDB-lite"/>
    </source>
</evidence>
<evidence type="ECO:0000313" key="3">
    <source>
        <dbReference type="Proteomes" id="UP001523262"/>
    </source>
</evidence>
<feature type="region of interest" description="Disordered" evidence="1">
    <location>
        <begin position="98"/>
        <end position="158"/>
    </location>
</feature>